<evidence type="ECO:0000313" key="1">
    <source>
        <dbReference type="EMBL" id="VVO30196.1"/>
    </source>
</evidence>
<dbReference type="RefSeq" id="WP_191636260.1">
    <property type="nucleotide sequence ID" value="NZ_CABVHY010000029.1"/>
</dbReference>
<proteinExistence type="predicted"/>
<dbReference type="Proteomes" id="UP000379480">
    <property type="component" value="Unassembled WGS sequence"/>
</dbReference>
<name>A0A5E7ETI4_PSEFL</name>
<evidence type="ECO:0000313" key="2">
    <source>
        <dbReference type="Proteomes" id="UP000379480"/>
    </source>
</evidence>
<dbReference type="AlphaFoldDB" id="A0A5E7ETI4"/>
<sequence>MERIFEPWIGANYQTNSAHNCRILILGESHYGKPTDARLDFTNYIVGRYAITERRRFFTVVQRLVSLDTKRGSYSVASKRAFWNSVAFCNYVQAIVGLKARNRPTPAMWDTGARVLLQVLKEAQPEVVVVLGLELKKYLPALPAGVEFAYIKHPSGRGMKYSDCQPPIRAAIERAIAARSVIEKPEPSSDKGDLCDDNS</sequence>
<gene>
    <name evidence="1" type="ORF">PS723_04927</name>
</gene>
<reference evidence="1 2" key="1">
    <citation type="submission" date="2019-09" db="EMBL/GenBank/DDBJ databases">
        <authorList>
            <person name="Chandra G."/>
            <person name="Truman W A."/>
        </authorList>
    </citation>
    <scope>NUCLEOTIDE SEQUENCE [LARGE SCALE GENOMIC DNA]</scope>
    <source>
        <strain evidence="1">PS723</strain>
    </source>
</reference>
<evidence type="ECO:0008006" key="3">
    <source>
        <dbReference type="Google" id="ProtNLM"/>
    </source>
</evidence>
<dbReference type="InterPro" id="IPR036895">
    <property type="entry name" value="Uracil-DNA_glycosylase-like_sf"/>
</dbReference>
<protein>
    <recommendedName>
        <fullName evidence="3">Uracil-DNA glycosylase-like domain-containing protein</fullName>
    </recommendedName>
</protein>
<dbReference type="EMBL" id="CABVHY010000029">
    <property type="protein sequence ID" value="VVO30196.1"/>
    <property type="molecule type" value="Genomic_DNA"/>
</dbReference>
<dbReference type="SUPFAM" id="SSF52141">
    <property type="entry name" value="Uracil-DNA glycosylase-like"/>
    <property type="match status" value="1"/>
</dbReference>
<accession>A0A5E7ETI4</accession>
<organism evidence="1 2">
    <name type="scientific">Pseudomonas fluorescens</name>
    <dbReference type="NCBI Taxonomy" id="294"/>
    <lineage>
        <taxon>Bacteria</taxon>
        <taxon>Pseudomonadati</taxon>
        <taxon>Pseudomonadota</taxon>
        <taxon>Gammaproteobacteria</taxon>
        <taxon>Pseudomonadales</taxon>
        <taxon>Pseudomonadaceae</taxon>
        <taxon>Pseudomonas</taxon>
    </lineage>
</organism>